<proteinExistence type="predicted"/>
<dbReference type="PANTHER" id="PTHR12174:SF22">
    <property type="entry name" value="SIGNAL PEPTIDE PEPTIDASE-LIKE 3"/>
    <property type="match status" value="1"/>
</dbReference>
<evidence type="ECO:0000313" key="2">
    <source>
        <dbReference type="EMBL" id="KAF6173068.1"/>
    </source>
</evidence>
<keyword evidence="1" id="KW-0812">Transmembrane</keyword>
<evidence type="ECO:0000313" key="3">
    <source>
        <dbReference type="Proteomes" id="UP000541444"/>
    </source>
</evidence>
<feature type="transmembrane region" description="Helical" evidence="1">
    <location>
        <begin position="43"/>
        <end position="65"/>
    </location>
</feature>
<dbReference type="Proteomes" id="UP000541444">
    <property type="component" value="Unassembled WGS sequence"/>
</dbReference>
<dbReference type="AlphaFoldDB" id="A0A7J7P1L3"/>
<dbReference type="GO" id="GO:0030660">
    <property type="term" value="C:Golgi-associated vesicle membrane"/>
    <property type="evidence" value="ECO:0007669"/>
    <property type="project" value="TreeGrafter"/>
</dbReference>
<dbReference type="GO" id="GO:0006465">
    <property type="term" value="P:signal peptide processing"/>
    <property type="evidence" value="ECO:0007669"/>
    <property type="project" value="TreeGrafter"/>
</dbReference>
<keyword evidence="1" id="KW-1133">Transmembrane helix</keyword>
<feature type="transmembrane region" description="Helical" evidence="1">
    <location>
        <begin position="86"/>
        <end position="108"/>
    </location>
</feature>
<name>A0A7J7P1L3_9MAGN</name>
<accession>A0A7J7P1L3</accession>
<dbReference type="PANTHER" id="PTHR12174">
    <property type="entry name" value="SIGNAL PEPTIDE PEPTIDASE"/>
    <property type="match status" value="1"/>
</dbReference>
<keyword evidence="3" id="KW-1185">Reference proteome</keyword>
<reference evidence="2 3" key="1">
    <citation type="journal article" date="2020" name="IScience">
        <title>Genome Sequencing of the Endangered Kingdonia uniflora (Circaeasteraceae, Ranunculales) Reveals Potential Mechanisms of Evolutionary Specialization.</title>
        <authorList>
            <person name="Sun Y."/>
            <person name="Deng T."/>
            <person name="Zhang A."/>
            <person name="Moore M.J."/>
            <person name="Landis J.B."/>
            <person name="Lin N."/>
            <person name="Zhang H."/>
            <person name="Zhang X."/>
            <person name="Huang J."/>
            <person name="Zhang X."/>
            <person name="Sun H."/>
            <person name="Wang H."/>
        </authorList>
    </citation>
    <scope>NUCLEOTIDE SEQUENCE [LARGE SCALE GENOMIC DNA]</scope>
    <source>
        <strain evidence="2">TB1705</strain>
        <tissue evidence="2">Leaf</tissue>
    </source>
</reference>
<dbReference type="GO" id="GO:0098553">
    <property type="term" value="C:lumenal side of endoplasmic reticulum membrane"/>
    <property type="evidence" value="ECO:0007669"/>
    <property type="project" value="TreeGrafter"/>
</dbReference>
<dbReference type="GO" id="GO:0042500">
    <property type="term" value="F:aspartic endopeptidase activity, intramembrane cleaving"/>
    <property type="evidence" value="ECO:0007669"/>
    <property type="project" value="InterPro"/>
</dbReference>
<keyword evidence="1" id="KW-0472">Membrane</keyword>
<evidence type="ECO:0000256" key="1">
    <source>
        <dbReference type="SAM" id="Phobius"/>
    </source>
</evidence>
<dbReference type="OrthoDB" id="29661at2759"/>
<dbReference type="Pfam" id="PF04258">
    <property type="entry name" value="Peptidase_A22B"/>
    <property type="match status" value="1"/>
</dbReference>
<sequence>MVAISLSLPGLQLITKKLELPVKIVFPRNLLGGIVPGIQASDFMMLGLGDMAIPGMLLALVFCFDHRKSRDLTSHLDVLPMRGKKYIWFAVWGYAIGLVAALAARILTHSPQPTLLYLVPSTLGPVVVLSWFRTDLKELWEGSSESINDKAYRVAEVLPVVGFLTFLDAHKELKMLPILSYSLLLWMLIMD</sequence>
<feature type="transmembrane region" description="Helical" evidence="1">
    <location>
        <begin position="114"/>
        <end position="132"/>
    </location>
</feature>
<comment type="caution">
    <text evidence="2">The sequence shown here is derived from an EMBL/GenBank/DDBJ whole genome shotgun (WGS) entry which is preliminary data.</text>
</comment>
<dbReference type="InterPro" id="IPR007369">
    <property type="entry name" value="Peptidase_A22B_SPP"/>
</dbReference>
<organism evidence="2 3">
    <name type="scientific">Kingdonia uniflora</name>
    <dbReference type="NCBI Taxonomy" id="39325"/>
    <lineage>
        <taxon>Eukaryota</taxon>
        <taxon>Viridiplantae</taxon>
        <taxon>Streptophyta</taxon>
        <taxon>Embryophyta</taxon>
        <taxon>Tracheophyta</taxon>
        <taxon>Spermatophyta</taxon>
        <taxon>Magnoliopsida</taxon>
        <taxon>Ranunculales</taxon>
        <taxon>Circaeasteraceae</taxon>
        <taxon>Kingdonia</taxon>
    </lineage>
</organism>
<dbReference type="EMBL" id="JACGCM010000369">
    <property type="protein sequence ID" value="KAF6173068.1"/>
    <property type="molecule type" value="Genomic_DNA"/>
</dbReference>
<dbReference type="GO" id="GO:0098554">
    <property type="term" value="C:cytoplasmic side of endoplasmic reticulum membrane"/>
    <property type="evidence" value="ECO:0007669"/>
    <property type="project" value="TreeGrafter"/>
</dbReference>
<gene>
    <name evidence="2" type="ORF">GIB67_009988</name>
</gene>
<protein>
    <submittedName>
        <fullName evidence="2">Uncharacterized protein</fullName>
    </submittedName>
</protein>
<dbReference type="GO" id="GO:0033619">
    <property type="term" value="P:membrane protein proteolysis"/>
    <property type="evidence" value="ECO:0007669"/>
    <property type="project" value="TreeGrafter"/>
</dbReference>